<comment type="caution">
    <text evidence="2">The sequence shown here is derived from an EMBL/GenBank/DDBJ whole genome shotgun (WGS) entry which is preliminary data.</text>
</comment>
<protein>
    <submittedName>
        <fullName evidence="2">Uncharacterized protein</fullName>
    </submittedName>
</protein>
<reference evidence="2" key="1">
    <citation type="journal article" date="2015" name="Nature">
        <title>Complex archaea that bridge the gap between prokaryotes and eukaryotes.</title>
        <authorList>
            <person name="Spang A."/>
            <person name="Saw J.H."/>
            <person name="Jorgensen S.L."/>
            <person name="Zaremba-Niedzwiedzka K."/>
            <person name="Martijn J."/>
            <person name="Lind A.E."/>
            <person name="van Eijk R."/>
            <person name="Schleper C."/>
            <person name="Guy L."/>
            <person name="Ettema T.J."/>
        </authorList>
    </citation>
    <scope>NUCLEOTIDE SEQUENCE</scope>
</reference>
<dbReference type="AlphaFoldDB" id="A0A0F9E1Y3"/>
<organism evidence="2">
    <name type="scientific">marine sediment metagenome</name>
    <dbReference type="NCBI Taxonomy" id="412755"/>
    <lineage>
        <taxon>unclassified sequences</taxon>
        <taxon>metagenomes</taxon>
        <taxon>ecological metagenomes</taxon>
    </lineage>
</organism>
<feature type="non-terminal residue" evidence="2">
    <location>
        <position position="1"/>
    </location>
</feature>
<accession>A0A0F9E1Y3</accession>
<name>A0A0F9E1Y3_9ZZZZ</name>
<feature type="region of interest" description="Disordered" evidence="1">
    <location>
        <begin position="431"/>
        <end position="451"/>
    </location>
</feature>
<evidence type="ECO:0000313" key="2">
    <source>
        <dbReference type="EMBL" id="KKL18108.1"/>
    </source>
</evidence>
<sequence>IEGVGNLPEQFGAEPFMTAGTLGGSVVGQSLIIGGALKGVRKGIDVYRTKGLIELPFEDVVAPEFLKGQTFPEIKKGQTAKEHLEEFKPKNIYGVTELKGFTASPKPFAKTTEAGVGSSQLAGVYQAPKLSPQFLRVAGAERDLFRIGLKETWRPSITRITPEDFELTPFIKESQTTPASSRASVKQAQQFFKKQAKKGKSYVPFIKSEKEAIIPAGTPLKQTQKRFFVKYKGRRIPLFEYDTIPLSTEIPKVVKGKTSKSPLSEPPLRAEDIEKNLKSTRAGSRALLSQTELTYLGISSKSLKSKSSSVALNSYLKSIDSSMGSGVSKVSSGVSSVRDTPSSNIPSYVSSPKTSRSSRAGRPSESPPEPPVKPFRFKRKKIVVEKPSTKKKGYNVFIKRKGKYKKVTPVPIGLTDSRDLRAYGLDRSTARSGRILPTKKSASPSPYDIPRGYAEQTKRKFRAFKQKKKKRTRLKRTIIERGKYLIDSRGEELGLSYAKLLKQRR</sequence>
<dbReference type="EMBL" id="LAZR01038998">
    <property type="protein sequence ID" value="KKL18108.1"/>
    <property type="molecule type" value="Genomic_DNA"/>
</dbReference>
<feature type="region of interest" description="Disordered" evidence="1">
    <location>
        <begin position="321"/>
        <end position="376"/>
    </location>
</feature>
<feature type="compositionally biased region" description="Polar residues" evidence="1">
    <location>
        <begin position="338"/>
        <end position="354"/>
    </location>
</feature>
<feature type="compositionally biased region" description="Low complexity" evidence="1">
    <location>
        <begin position="321"/>
        <end position="337"/>
    </location>
</feature>
<proteinExistence type="predicted"/>
<feature type="non-terminal residue" evidence="2">
    <location>
        <position position="505"/>
    </location>
</feature>
<evidence type="ECO:0000256" key="1">
    <source>
        <dbReference type="SAM" id="MobiDB-lite"/>
    </source>
</evidence>
<feature type="compositionally biased region" description="Low complexity" evidence="1">
    <location>
        <begin position="355"/>
        <end position="364"/>
    </location>
</feature>
<gene>
    <name evidence="2" type="ORF">LCGC14_2478820</name>
</gene>